<comment type="caution">
    <text evidence="1">The sequence shown here is derived from an EMBL/GenBank/DDBJ whole genome shotgun (WGS) entry which is preliminary data.</text>
</comment>
<evidence type="ECO:0008006" key="3">
    <source>
        <dbReference type="Google" id="ProtNLM"/>
    </source>
</evidence>
<sequence>MSHKYSIGQLVHAAGTHFADRTSGIYEVIRLMPESNGEFSYRIRNTASGTERAASESQIRAAAAGQSVLTPILNDR</sequence>
<protein>
    <recommendedName>
        <fullName evidence="3">DUF1508 domain-containing protein</fullName>
    </recommendedName>
</protein>
<keyword evidence="2" id="KW-1185">Reference proteome</keyword>
<reference evidence="1 2" key="1">
    <citation type="submission" date="2021-09" db="EMBL/GenBank/DDBJ databases">
        <title>The complete genome sequence of a new microorganism.</title>
        <authorList>
            <person name="Zi Z."/>
        </authorList>
    </citation>
    <scope>NUCLEOTIDE SEQUENCE [LARGE SCALE GENOMIC DNA]</scope>
    <source>
        <strain evidence="1 2">WGZ8</strain>
    </source>
</reference>
<accession>A0ABS7VTI0</accession>
<evidence type="ECO:0000313" key="1">
    <source>
        <dbReference type="EMBL" id="MBZ6078451.1"/>
    </source>
</evidence>
<dbReference type="EMBL" id="JAIRBM010000018">
    <property type="protein sequence ID" value="MBZ6078451.1"/>
    <property type="molecule type" value="Genomic_DNA"/>
</dbReference>
<name>A0ABS7VTI0_9HYPH</name>
<proteinExistence type="predicted"/>
<gene>
    <name evidence="1" type="ORF">K9B37_19525</name>
</gene>
<evidence type="ECO:0000313" key="2">
    <source>
        <dbReference type="Proteomes" id="UP000704176"/>
    </source>
</evidence>
<dbReference type="Proteomes" id="UP000704176">
    <property type="component" value="Unassembled WGS sequence"/>
</dbReference>
<dbReference type="RefSeq" id="WP_224315201.1">
    <property type="nucleotide sequence ID" value="NZ_JAIRBM010000018.1"/>
</dbReference>
<organism evidence="1 2">
    <name type="scientific">Microvirga puerhi</name>
    <dbReference type="NCBI Taxonomy" id="2876078"/>
    <lineage>
        <taxon>Bacteria</taxon>
        <taxon>Pseudomonadati</taxon>
        <taxon>Pseudomonadota</taxon>
        <taxon>Alphaproteobacteria</taxon>
        <taxon>Hyphomicrobiales</taxon>
        <taxon>Methylobacteriaceae</taxon>
        <taxon>Microvirga</taxon>
    </lineage>
</organism>